<feature type="compositionally biased region" description="Polar residues" evidence="1">
    <location>
        <begin position="172"/>
        <end position="189"/>
    </location>
</feature>
<feature type="region of interest" description="Disordered" evidence="1">
    <location>
        <begin position="101"/>
        <end position="261"/>
    </location>
</feature>
<dbReference type="STRING" id="60517.A0A0R3WEB1"/>
<dbReference type="EMBL" id="UYRS01019001">
    <property type="protein sequence ID" value="VDK41996.1"/>
    <property type="molecule type" value="Genomic_DNA"/>
</dbReference>
<name>A0A0R3WEB1_TAEAS</name>
<organism evidence="4">
    <name type="scientific">Taenia asiatica</name>
    <name type="common">Asian tapeworm</name>
    <dbReference type="NCBI Taxonomy" id="60517"/>
    <lineage>
        <taxon>Eukaryota</taxon>
        <taxon>Metazoa</taxon>
        <taxon>Spiralia</taxon>
        <taxon>Lophotrochozoa</taxon>
        <taxon>Platyhelminthes</taxon>
        <taxon>Cestoda</taxon>
        <taxon>Eucestoda</taxon>
        <taxon>Cyclophyllidea</taxon>
        <taxon>Taeniidae</taxon>
        <taxon>Taenia</taxon>
    </lineage>
</organism>
<feature type="compositionally biased region" description="Polar residues" evidence="1">
    <location>
        <begin position="128"/>
        <end position="157"/>
    </location>
</feature>
<evidence type="ECO:0000313" key="2">
    <source>
        <dbReference type="EMBL" id="VDK41996.1"/>
    </source>
</evidence>
<feature type="compositionally biased region" description="Low complexity" evidence="1">
    <location>
        <begin position="201"/>
        <end position="215"/>
    </location>
</feature>
<keyword evidence="3" id="KW-1185">Reference proteome</keyword>
<sequence length="413" mass="44762">MRPRCLVIDDVRFYWKSSSTQSSSSFVSVATGRSASTESRGWHELGESDFGWEIVEFGIFPAFRAVVYGSDFILLGDGQEEDRARIAELLLQRMEYANRAAAGGPSSSQSFREHLGGHPNIPGGAMDFSQSRAPLQPHTKTQPQFEPSIRQSQSSRNEFSDQESFDKLKTASVRTTSMDFSSHTQPKRTSFSRESDEDMGISSSSTRAAVSISTSEPRTSDSWTSGSGGRPIREPSVESSDFIQGRPQKEAAPQPPRQSSLVNNFETRTLDSCGSGTASTNSAASTNIFDSSMNIFQPQVQSKSSISTFQSQSQERDTAGSMKFDMSSMDFARSALGSQHNDPWSVPPSSASVSQTSQIPSVLTTSSPSSATVTTSVAPRSSQTSQQSVGNPDDTDDTMKNLRKTFAGIFGDI</sequence>
<gene>
    <name evidence="2" type="ORF">TASK_LOCUS9145</name>
</gene>
<dbReference type="PANTHER" id="PTHR10841">
    <property type="entry name" value="SYNAPSIN"/>
    <property type="match status" value="1"/>
</dbReference>
<dbReference type="Proteomes" id="UP000282613">
    <property type="component" value="Unassembled WGS sequence"/>
</dbReference>
<feature type="region of interest" description="Disordered" evidence="1">
    <location>
        <begin position="336"/>
        <end position="399"/>
    </location>
</feature>
<accession>A0A0R3WEB1</accession>
<evidence type="ECO:0000313" key="3">
    <source>
        <dbReference type="Proteomes" id="UP000282613"/>
    </source>
</evidence>
<dbReference type="OrthoDB" id="10249572at2759"/>
<evidence type="ECO:0000256" key="1">
    <source>
        <dbReference type="SAM" id="MobiDB-lite"/>
    </source>
</evidence>
<dbReference type="GO" id="GO:0030672">
    <property type="term" value="C:synaptic vesicle membrane"/>
    <property type="evidence" value="ECO:0007669"/>
    <property type="project" value="TreeGrafter"/>
</dbReference>
<feature type="compositionally biased region" description="Low complexity" evidence="1">
    <location>
        <begin position="343"/>
        <end position="382"/>
    </location>
</feature>
<dbReference type="AlphaFoldDB" id="A0A0R3WEB1"/>
<dbReference type="GO" id="GO:0007269">
    <property type="term" value="P:neurotransmitter secretion"/>
    <property type="evidence" value="ECO:0007669"/>
    <property type="project" value="TreeGrafter"/>
</dbReference>
<dbReference type="WBParaSite" id="TASK_0000914401-mRNA-1">
    <property type="protein sequence ID" value="TASK_0000914401-mRNA-1"/>
    <property type="gene ID" value="TASK_0000914401"/>
</dbReference>
<dbReference type="PANTHER" id="PTHR10841:SF17">
    <property type="entry name" value="SYNAPSIN"/>
    <property type="match status" value="1"/>
</dbReference>
<feature type="compositionally biased region" description="Polar residues" evidence="1">
    <location>
        <begin position="216"/>
        <end position="225"/>
    </location>
</feature>
<reference evidence="2 3" key="2">
    <citation type="submission" date="2018-11" db="EMBL/GenBank/DDBJ databases">
        <authorList>
            <consortium name="Pathogen Informatics"/>
        </authorList>
    </citation>
    <scope>NUCLEOTIDE SEQUENCE [LARGE SCALE GENOMIC DNA]</scope>
</reference>
<protein>
    <submittedName>
        <fullName evidence="4">Synapsin</fullName>
    </submittedName>
</protein>
<evidence type="ECO:0000313" key="4">
    <source>
        <dbReference type="WBParaSite" id="TASK_0000914401-mRNA-1"/>
    </source>
</evidence>
<proteinExistence type="predicted"/>
<reference evidence="4" key="1">
    <citation type="submission" date="2017-02" db="UniProtKB">
        <authorList>
            <consortium name="WormBaseParasite"/>
        </authorList>
    </citation>
    <scope>IDENTIFICATION</scope>
</reference>